<protein>
    <recommendedName>
        <fullName evidence="3">Lipoprotein</fullName>
    </recommendedName>
</protein>
<accession>A0A7J7FYY9</accession>
<evidence type="ECO:0000313" key="2">
    <source>
        <dbReference type="Proteomes" id="UP000593564"/>
    </source>
</evidence>
<proteinExistence type="predicted"/>
<dbReference type="AlphaFoldDB" id="A0A7J7FYY9"/>
<organism evidence="1 2">
    <name type="scientific">Camellia sinensis</name>
    <name type="common">Tea plant</name>
    <name type="synonym">Thea sinensis</name>
    <dbReference type="NCBI Taxonomy" id="4442"/>
    <lineage>
        <taxon>Eukaryota</taxon>
        <taxon>Viridiplantae</taxon>
        <taxon>Streptophyta</taxon>
        <taxon>Embryophyta</taxon>
        <taxon>Tracheophyta</taxon>
        <taxon>Spermatophyta</taxon>
        <taxon>Magnoliopsida</taxon>
        <taxon>eudicotyledons</taxon>
        <taxon>Gunneridae</taxon>
        <taxon>Pentapetalae</taxon>
        <taxon>asterids</taxon>
        <taxon>Ericales</taxon>
        <taxon>Theaceae</taxon>
        <taxon>Camellia</taxon>
    </lineage>
</organism>
<reference evidence="1 2" key="2">
    <citation type="submission" date="2020-07" db="EMBL/GenBank/DDBJ databases">
        <title>Genome assembly of wild tea tree DASZ reveals pedigree and selection history of tea varieties.</title>
        <authorList>
            <person name="Zhang W."/>
        </authorList>
    </citation>
    <scope>NUCLEOTIDE SEQUENCE [LARGE SCALE GENOMIC DNA]</scope>
    <source>
        <strain evidence="2">cv. G240</strain>
        <tissue evidence="1">Leaf</tissue>
    </source>
</reference>
<dbReference type="Proteomes" id="UP000593564">
    <property type="component" value="Unassembled WGS sequence"/>
</dbReference>
<keyword evidence="2" id="KW-1185">Reference proteome</keyword>
<evidence type="ECO:0000313" key="1">
    <source>
        <dbReference type="EMBL" id="KAF5932798.1"/>
    </source>
</evidence>
<reference evidence="2" key="1">
    <citation type="journal article" date="2020" name="Nat. Commun.">
        <title>Genome assembly of wild tea tree DASZ reveals pedigree and selection history of tea varieties.</title>
        <authorList>
            <person name="Zhang W."/>
            <person name="Zhang Y."/>
            <person name="Qiu H."/>
            <person name="Guo Y."/>
            <person name="Wan H."/>
            <person name="Zhang X."/>
            <person name="Scossa F."/>
            <person name="Alseekh S."/>
            <person name="Zhang Q."/>
            <person name="Wang P."/>
            <person name="Xu L."/>
            <person name="Schmidt M.H."/>
            <person name="Jia X."/>
            <person name="Li D."/>
            <person name="Zhu A."/>
            <person name="Guo F."/>
            <person name="Chen W."/>
            <person name="Ni D."/>
            <person name="Usadel B."/>
            <person name="Fernie A.R."/>
            <person name="Wen W."/>
        </authorList>
    </citation>
    <scope>NUCLEOTIDE SEQUENCE [LARGE SCALE GENOMIC DNA]</scope>
    <source>
        <strain evidence="2">cv. G240</strain>
    </source>
</reference>
<dbReference type="EMBL" id="JACBKZ010000014">
    <property type="protein sequence ID" value="KAF5932798.1"/>
    <property type="molecule type" value="Genomic_DNA"/>
</dbReference>
<gene>
    <name evidence="1" type="ORF">HYC85_028969</name>
</gene>
<comment type="caution">
    <text evidence="1">The sequence shown here is derived from an EMBL/GenBank/DDBJ whole genome shotgun (WGS) entry which is preliminary data.</text>
</comment>
<name>A0A7J7FYY9_CAMSI</name>
<dbReference type="PROSITE" id="PS51257">
    <property type="entry name" value="PROKAR_LIPOPROTEIN"/>
    <property type="match status" value="1"/>
</dbReference>
<sequence length="49" mass="5631">MPRLGYITLGVGIFGSCQTPNPPLKVWASPNRKQTLNLIYIHMRPERKH</sequence>
<evidence type="ECO:0008006" key="3">
    <source>
        <dbReference type="Google" id="ProtNLM"/>
    </source>
</evidence>